<accession>A0A9P4N7F7</accession>
<keyword evidence="1" id="KW-0812">Transmembrane</keyword>
<name>A0A9P4N7F7_9PLEO</name>
<gene>
    <name evidence="2" type="ORF">CC78DRAFT_155127</name>
</gene>
<keyword evidence="3" id="KW-1185">Reference proteome</keyword>
<comment type="caution">
    <text evidence="2">The sequence shown here is derived from an EMBL/GenBank/DDBJ whole genome shotgun (WGS) entry which is preliminary data.</text>
</comment>
<sequence>MAGWLAGAGHTFGRRSGLAGFLVIEGVGLGLGWWSVCLVGADGGGMDKLRAKRPCRVGTTAGCTSSGAQQYASLSLAAAAAAAVQGRRRMQQLGRPS</sequence>
<protein>
    <submittedName>
        <fullName evidence="2">Uncharacterized protein</fullName>
    </submittedName>
</protein>
<evidence type="ECO:0000256" key="1">
    <source>
        <dbReference type="SAM" id="Phobius"/>
    </source>
</evidence>
<dbReference type="Proteomes" id="UP000800093">
    <property type="component" value="Unassembled WGS sequence"/>
</dbReference>
<feature type="transmembrane region" description="Helical" evidence="1">
    <location>
        <begin position="20"/>
        <end position="41"/>
    </location>
</feature>
<keyword evidence="1" id="KW-1133">Transmembrane helix</keyword>
<evidence type="ECO:0000313" key="2">
    <source>
        <dbReference type="EMBL" id="KAF2266339.1"/>
    </source>
</evidence>
<dbReference type="EMBL" id="ML986599">
    <property type="protein sequence ID" value="KAF2266339.1"/>
    <property type="molecule type" value="Genomic_DNA"/>
</dbReference>
<dbReference type="AlphaFoldDB" id="A0A9P4N7F7"/>
<reference evidence="3" key="1">
    <citation type="journal article" date="2020" name="Stud. Mycol.">
        <title>101 Dothideomycetes genomes: A test case for predicting lifestyles and emergence of pathogens.</title>
        <authorList>
            <person name="Haridas S."/>
            <person name="Albert R."/>
            <person name="Binder M."/>
            <person name="Bloem J."/>
            <person name="LaButti K."/>
            <person name="Salamov A."/>
            <person name="Andreopoulos B."/>
            <person name="Baker S."/>
            <person name="Barry K."/>
            <person name="Bills G."/>
            <person name="Bluhm B."/>
            <person name="Cannon C."/>
            <person name="Castanera R."/>
            <person name="Culley D."/>
            <person name="Daum C."/>
            <person name="Ezra D."/>
            <person name="Gonzalez J."/>
            <person name="Henrissat B."/>
            <person name="Kuo A."/>
            <person name="Liang C."/>
            <person name="Lipzen A."/>
            <person name="Lutzoni F."/>
            <person name="Magnuson J."/>
            <person name="Mondo S."/>
            <person name="Nolan M."/>
            <person name="Ohm R."/>
            <person name="Pangilinan J."/>
            <person name="Park H.-J."/>
            <person name="Ramirez L."/>
            <person name="Alfaro M."/>
            <person name="Sun H."/>
            <person name="Tritt A."/>
            <person name="Yoshinaga Y."/>
            <person name="Zwiers L.-H."/>
            <person name="Turgeon B."/>
            <person name="Goodwin S."/>
            <person name="Spatafora J."/>
            <person name="Crous P."/>
            <person name="Grigoriev I."/>
        </authorList>
    </citation>
    <scope>NUCLEOTIDE SEQUENCE [LARGE SCALE GENOMIC DNA]</scope>
    <source>
        <strain evidence="3">CBS 304.66</strain>
    </source>
</reference>
<evidence type="ECO:0000313" key="3">
    <source>
        <dbReference type="Proteomes" id="UP000800093"/>
    </source>
</evidence>
<organism evidence="2 3">
    <name type="scientific">Lojkania enalia</name>
    <dbReference type="NCBI Taxonomy" id="147567"/>
    <lineage>
        <taxon>Eukaryota</taxon>
        <taxon>Fungi</taxon>
        <taxon>Dikarya</taxon>
        <taxon>Ascomycota</taxon>
        <taxon>Pezizomycotina</taxon>
        <taxon>Dothideomycetes</taxon>
        <taxon>Pleosporomycetidae</taxon>
        <taxon>Pleosporales</taxon>
        <taxon>Pleosporales incertae sedis</taxon>
        <taxon>Lojkania</taxon>
    </lineage>
</organism>
<proteinExistence type="predicted"/>
<keyword evidence="1" id="KW-0472">Membrane</keyword>